<dbReference type="CDD" id="cd00063">
    <property type="entry name" value="FN3"/>
    <property type="match status" value="3"/>
</dbReference>
<dbReference type="Gene3D" id="2.60.40.10">
    <property type="entry name" value="Immunoglobulins"/>
    <property type="match status" value="4"/>
</dbReference>
<feature type="domain" description="Fibronectin type-III" evidence="2">
    <location>
        <begin position="137"/>
        <end position="229"/>
    </location>
</feature>
<dbReference type="InterPro" id="IPR050964">
    <property type="entry name" value="Striated_Muscle_Regulatory"/>
</dbReference>
<keyword evidence="1" id="KW-0677">Repeat</keyword>
<dbReference type="InterPro" id="IPR003961">
    <property type="entry name" value="FN3_dom"/>
</dbReference>
<evidence type="ECO:0000313" key="3">
    <source>
        <dbReference type="EMBL" id="TLD96846.1"/>
    </source>
</evidence>
<protein>
    <submittedName>
        <fullName evidence="3">Fibronectin type III domain-containing protein</fullName>
    </submittedName>
</protein>
<accession>A0A4U8TAE7</accession>
<dbReference type="OrthoDB" id="9810925at2"/>
<proteinExistence type="predicted"/>
<evidence type="ECO:0000259" key="2">
    <source>
        <dbReference type="PROSITE" id="PS50853"/>
    </source>
</evidence>
<dbReference type="Proteomes" id="UP000029733">
    <property type="component" value="Unassembled WGS sequence"/>
</dbReference>
<evidence type="ECO:0000256" key="1">
    <source>
        <dbReference type="ARBA" id="ARBA00022737"/>
    </source>
</evidence>
<evidence type="ECO:0000313" key="4">
    <source>
        <dbReference type="Proteomes" id="UP000029733"/>
    </source>
</evidence>
<dbReference type="EMBL" id="JRPR02000002">
    <property type="protein sequence ID" value="TLD96846.1"/>
    <property type="molecule type" value="Genomic_DNA"/>
</dbReference>
<dbReference type="PROSITE" id="PS51257">
    <property type="entry name" value="PROKAR_LIPOPROTEIN"/>
    <property type="match status" value="1"/>
</dbReference>
<keyword evidence="4" id="KW-1185">Reference proteome</keyword>
<dbReference type="STRING" id="1677920.LS71_00725"/>
<dbReference type="PANTHER" id="PTHR13817:SF166">
    <property type="entry name" value="NEURONAL IGCAM-RELATED"/>
    <property type="match status" value="1"/>
</dbReference>
<reference evidence="3 4" key="1">
    <citation type="journal article" date="2014" name="Genome Announc.">
        <title>Draft genome sequences of eight enterohepatic helicobacter species isolated from both laboratory and wild rodents.</title>
        <authorList>
            <person name="Sheh A."/>
            <person name="Shen Z."/>
            <person name="Fox J.G."/>
        </authorList>
    </citation>
    <scope>NUCLEOTIDE SEQUENCE [LARGE SCALE GENOMIC DNA]</scope>
    <source>
        <strain evidence="3 4">MIT 09-6949</strain>
    </source>
</reference>
<name>A0A4U8TAE7_9HELI</name>
<feature type="domain" description="Fibronectin type-III" evidence="2">
    <location>
        <begin position="327"/>
        <end position="422"/>
    </location>
</feature>
<sequence>MAARILWSYLKLIGLWGFLSVFLSACVSSLNENLKENTALPQLDSVNTLVDVSSVGFEWKFLNDEAVQGFVVYRAQSLSGKGLQRIAIIKNRFATHYYDTGLSPQTKYIYAFATLGNNKDVSPKGEPIHIQTSFIDAVESVFAINNQPRSIKLIWSPHANPSVETYLLQRLNKAGEFETIAHIPHRLSVEYFDSDLKDGETYTYRVIAKNFEGIESKPSKSVSVSTIPQPAPIENLHASNDMPRAINLSWEAAPDTQGVSKKYYKVLYSSDDKDYKTLATTNQTHYTHKLKADENGISYYYQVVLIGDNGLEGRMNTQSAKGSSLPPPSQPTHFEGKIIDGKATLSWQIPSDDRIQSFIVYRYEGAIWAQSTRFVDIEGNSFVDKEMQKGKKYSYSVVSVDKNGIESAPTKKILLFVEAQGAKE</sequence>
<dbReference type="AlphaFoldDB" id="A0A4U8TAE7"/>
<dbReference type="PANTHER" id="PTHR13817">
    <property type="entry name" value="TITIN"/>
    <property type="match status" value="1"/>
</dbReference>
<dbReference type="SUPFAM" id="SSF49265">
    <property type="entry name" value="Fibronectin type III"/>
    <property type="match status" value="2"/>
</dbReference>
<comment type="caution">
    <text evidence="3">The sequence shown here is derived from an EMBL/GenBank/DDBJ whole genome shotgun (WGS) entry which is preliminary data.</text>
</comment>
<organism evidence="3 4">
    <name type="scientific">Helicobacter jaachi</name>
    <dbReference type="NCBI Taxonomy" id="1677920"/>
    <lineage>
        <taxon>Bacteria</taxon>
        <taxon>Pseudomonadati</taxon>
        <taxon>Campylobacterota</taxon>
        <taxon>Epsilonproteobacteria</taxon>
        <taxon>Campylobacterales</taxon>
        <taxon>Helicobacteraceae</taxon>
        <taxon>Helicobacter</taxon>
    </lineage>
</organism>
<dbReference type="InterPro" id="IPR036116">
    <property type="entry name" value="FN3_sf"/>
</dbReference>
<dbReference type="SMART" id="SM00060">
    <property type="entry name" value="FN3"/>
    <property type="match status" value="3"/>
</dbReference>
<gene>
    <name evidence="3" type="ORF">LS71_004450</name>
</gene>
<dbReference type="InterPro" id="IPR013783">
    <property type="entry name" value="Ig-like_fold"/>
</dbReference>
<dbReference type="PROSITE" id="PS50853">
    <property type="entry name" value="FN3"/>
    <property type="match status" value="2"/>
</dbReference>